<dbReference type="GO" id="GO:0003677">
    <property type="term" value="F:DNA binding"/>
    <property type="evidence" value="ECO:0007669"/>
    <property type="project" value="InterPro"/>
</dbReference>
<dbReference type="Gene3D" id="1.20.1050.80">
    <property type="entry name" value="VPS9 domain"/>
    <property type="match status" value="1"/>
</dbReference>
<organism evidence="6">
    <name type="scientific">Clastoptera arizonana</name>
    <name type="common">Arizona spittle bug</name>
    <dbReference type="NCBI Taxonomy" id="38151"/>
    <lineage>
        <taxon>Eukaryota</taxon>
        <taxon>Metazoa</taxon>
        <taxon>Ecdysozoa</taxon>
        <taxon>Arthropoda</taxon>
        <taxon>Hexapoda</taxon>
        <taxon>Insecta</taxon>
        <taxon>Pterygota</taxon>
        <taxon>Neoptera</taxon>
        <taxon>Paraneoptera</taxon>
        <taxon>Hemiptera</taxon>
        <taxon>Auchenorrhyncha</taxon>
        <taxon>Cercopoidea</taxon>
        <taxon>Clastopteridae</taxon>
        <taxon>Clastoptera</taxon>
    </lineage>
</organism>
<dbReference type="InterPro" id="IPR002653">
    <property type="entry name" value="Znf_A20"/>
</dbReference>
<dbReference type="InterPro" id="IPR041545">
    <property type="entry name" value="DUF5601"/>
</dbReference>
<dbReference type="GO" id="GO:0031267">
    <property type="term" value="F:small GTPase binding"/>
    <property type="evidence" value="ECO:0007669"/>
    <property type="project" value="TreeGrafter"/>
</dbReference>
<accession>A0A1B6D297</accession>
<dbReference type="PROSITE" id="PS51205">
    <property type="entry name" value="VPS9"/>
    <property type="match status" value="1"/>
</dbReference>
<dbReference type="Pfam" id="PF02204">
    <property type="entry name" value="VPS9"/>
    <property type="match status" value="1"/>
</dbReference>
<dbReference type="InterPro" id="IPR045046">
    <property type="entry name" value="Vps9-like"/>
</dbReference>
<evidence type="ECO:0000259" key="4">
    <source>
        <dbReference type="PROSITE" id="PS51036"/>
    </source>
</evidence>
<name>A0A1B6D297_9HEMI</name>
<dbReference type="GO" id="GO:0030139">
    <property type="term" value="C:endocytic vesicle"/>
    <property type="evidence" value="ECO:0007669"/>
    <property type="project" value="TreeGrafter"/>
</dbReference>
<dbReference type="GO" id="GO:0005085">
    <property type="term" value="F:guanyl-nucleotide exchange factor activity"/>
    <property type="evidence" value="ECO:0007669"/>
    <property type="project" value="InterPro"/>
</dbReference>
<keyword evidence="1" id="KW-0479">Metal-binding</keyword>
<evidence type="ECO:0000256" key="3">
    <source>
        <dbReference type="ARBA" id="ARBA00022833"/>
    </source>
</evidence>
<dbReference type="Gene3D" id="1.10.246.120">
    <property type="match status" value="1"/>
</dbReference>
<dbReference type="InterPro" id="IPR037191">
    <property type="entry name" value="VPS9_dom_sf"/>
</dbReference>
<reference evidence="6" key="1">
    <citation type="submission" date="2015-12" db="EMBL/GenBank/DDBJ databases">
        <title>De novo transcriptome assembly of four potential Pierce s Disease insect vectors from Arizona vineyards.</title>
        <authorList>
            <person name="Tassone E.E."/>
        </authorList>
    </citation>
    <scope>NUCLEOTIDE SEQUENCE</scope>
</reference>
<keyword evidence="2" id="KW-0863">Zinc-finger</keyword>
<dbReference type="SMART" id="SM00259">
    <property type="entry name" value="ZnF_A20"/>
    <property type="match status" value="1"/>
</dbReference>
<dbReference type="Pfam" id="PF18151">
    <property type="entry name" value="DUF5601"/>
    <property type="match status" value="1"/>
</dbReference>
<dbReference type="GO" id="GO:0008270">
    <property type="term" value="F:zinc ion binding"/>
    <property type="evidence" value="ECO:0007669"/>
    <property type="project" value="UniProtKB-KW"/>
</dbReference>
<dbReference type="SMART" id="SM00167">
    <property type="entry name" value="VPS9"/>
    <property type="match status" value="1"/>
</dbReference>
<feature type="domain" description="A20-type" evidence="4">
    <location>
        <begin position="10"/>
        <end position="44"/>
    </location>
</feature>
<dbReference type="PROSITE" id="PS51036">
    <property type="entry name" value="ZF_A20"/>
    <property type="match status" value="1"/>
</dbReference>
<feature type="domain" description="VPS9" evidence="5">
    <location>
        <begin position="224"/>
        <end position="367"/>
    </location>
</feature>
<dbReference type="SUPFAM" id="SSF57716">
    <property type="entry name" value="Glucocorticoid receptor-like (DNA-binding domain)"/>
    <property type="match status" value="1"/>
</dbReference>
<evidence type="ECO:0000256" key="2">
    <source>
        <dbReference type="ARBA" id="ARBA00022771"/>
    </source>
</evidence>
<dbReference type="GO" id="GO:0005829">
    <property type="term" value="C:cytosol"/>
    <property type="evidence" value="ECO:0007669"/>
    <property type="project" value="TreeGrafter"/>
</dbReference>
<evidence type="ECO:0008006" key="7">
    <source>
        <dbReference type="Google" id="ProtNLM"/>
    </source>
</evidence>
<sequence length="674" mass="75963">MSSFSIKTTQRPDLLCKSGCNFYGNVQWGGYCSKCYRESLQKSKRQKASSSFTPHNIEKDEKLPKSPVAEFTKFEEKKRQQTDKKKTLLKLNVFKKSSNTKEGLQPEHGHIIHGPTNVEMEKLHQEYSKLFDQVGESVTSDVNKCIIKLMAKLYSAAEDLTHTVDDISEHAQNFYQVFMKRMDAVGVYERVSQEQKDLLLDYMEKYIMIGLHNILFCPQSTSDEEMDLYIQKRIRQLNWVNARHVDCGIDETNAEVQDFVYSSITELLGMDSAKAPQDKLACVVKCCRNIFTLLQRCVGGPASADEFLPALIFVVLKTNPARLKSNINYITRFCNASRLMSGEGGYCFTNLCCAVSFIENLTGESLNMPLEEFEQYMTHKIIPTNTWESALIMCEGKHLMNEHRSIFADLHTRHDVFMQQVEVFKEEMAKFEELISSKVDDIMSQYPIKPRTRRVPVYKIKGEPVNLDAEDPTTINLPPPITPQVVPKLDIEQTPSPVKVQHLMSPLCPEFTITQDSTLNAVNYDFDLSDLSAENSQADDIGDFNISGNHSFETSSLHSLDFSTYHPTEAPKNRTPFDPKAGGSVQEADITSLLDTVESPSGSKPTLPSPIKPVLTSEYKGFSSQGWQIPSIPCDTGVNPAALSLNANKTNKQPLNNKVVKTLEGLMDSFDNLL</sequence>
<dbReference type="SUPFAM" id="SSF109993">
    <property type="entry name" value="VPS9 domain"/>
    <property type="match status" value="1"/>
</dbReference>
<dbReference type="PANTHER" id="PTHR23101">
    <property type="entry name" value="RAB GDP/GTP EXCHANGE FACTOR"/>
    <property type="match status" value="1"/>
</dbReference>
<protein>
    <recommendedName>
        <fullName evidence="7">VPS9 domain-containing protein</fullName>
    </recommendedName>
</protein>
<proteinExistence type="predicted"/>
<dbReference type="GO" id="GO:0016192">
    <property type="term" value="P:vesicle-mediated transport"/>
    <property type="evidence" value="ECO:0007669"/>
    <property type="project" value="InterPro"/>
</dbReference>
<gene>
    <name evidence="6" type="ORF">g.35542</name>
</gene>
<dbReference type="EMBL" id="GEDC01017613">
    <property type="protein sequence ID" value="JAS19685.1"/>
    <property type="molecule type" value="Transcribed_RNA"/>
</dbReference>
<dbReference type="Gene3D" id="1.20.5.4770">
    <property type="match status" value="1"/>
</dbReference>
<evidence type="ECO:0000256" key="1">
    <source>
        <dbReference type="ARBA" id="ARBA00022723"/>
    </source>
</evidence>
<evidence type="ECO:0000313" key="6">
    <source>
        <dbReference type="EMBL" id="JAS19685.1"/>
    </source>
</evidence>
<evidence type="ECO:0000259" key="5">
    <source>
        <dbReference type="PROSITE" id="PS51205"/>
    </source>
</evidence>
<dbReference type="AlphaFoldDB" id="A0A1B6D297"/>
<keyword evidence="3" id="KW-0862">Zinc</keyword>
<dbReference type="Pfam" id="PF01754">
    <property type="entry name" value="zf-A20"/>
    <property type="match status" value="1"/>
</dbReference>
<dbReference type="InterPro" id="IPR003123">
    <property type="entry name" value="VPS9"/>
</dbReference>
<dbReference type="PANTHER" id="PTHR23101:SF122">
    <property type="entry name" value="RABAPTIN-5-ASSOCIATED EXCHANGE FACTOR FOR RAB5"/>
    <property type="match status" value="1"/>
</dbReference>